<feature type="active site" description="Charge relay system" evidence="5">
    <location>
        <position position="347"/>
    </location>
</feature>
<feature type="signal peptide" evidence="6">
    <location>
        <begin position="1"/>
        <end position="16"/>
    </location>
</feature>
<dbReference type="PROSITE" id="PS51892">
    <property type="entry name" value="SUBTILASE"/>
    <property type="match status" value="1"/>
</dbReference>
<dbReference type="PRINTS" id="PR00723">
    <property type="entry name" value="SUBTILISIN"/>
</dbReference>
<name>A0A2S6CMJ7_9PEZI</name>
<dbReference type="Pfam" id="PF00082">
    <property type="entry name" value="Peptidase_S8"/>
    <property type="match status" value="1"/>
</dbReference>
<proteinExistence type="inferred from homology"/>
<evidence type="ECO:0000256" key="1">
    <source>
        <dbReference type="ARBA" id="ARBA00011073"/>
    </source>
</evidence>
<keyword evidence="2 5" id="KW-0645">Protease</keyword>
<dbReference type="AlphaFoldDB" id="A0A2S6CMJ7"/>
<dbReference type="CDD" id="cd04077">
    <property type="entry name" value="Peptidases_S8_PCSK9_ProteinaseK_like"/>
    <property type="match status" value="1"/>
</dbReference>
<dbReference type="EMBL" id="PNEN01000174">
    <property type="protein sequence ID" value="PPJ60955.1"/>
    <property type="molecule type" value="Genomic_DNA"/>
</dbReference>
<evidence type="ECO:0000256" key="5">
    <source>
        <dbReference type="PROSITE-ProRule" id="PRU01240"/>
    </source>
</evidence>
<dbReference type="Proteomes" id="UP000237631">
    <property type="component" value="Unassembled WGS sequence"/>
</dbReference>
<evidence type="ECO:0000259" key="7">
    <source>
        <dbReference type="Pfam" id="PF00082"/>
    </source>
</evidence>
<dbReference type="InterPro" id="IPR000209">
    <property type="entry name" value="Peptidase_S8/S53_dom"/>
</dbReference>
<dbReference type="PANTHER" id="PTHR43806">
    <property type="entry name" value="PEPTIDASE S8"/>
    <property type="match status" value="1"/>
</dbReference>
<organism evidence="8 9">
    <name type="scientific">Cercospora berteroae</name>
    <dbReference type="NCBI Taxonomy" id="357750"/>
    <lineage>
        <taxon>Eukaryota</taxon>
        <taxon>Fungi</taxon>
        <taxon>Dikarya</taxon>
        <taxon>Ascomycota</taxon>
        <taxon>Pezizomycotina</taxon>
        <taxon>Dothideomycetes</taxon>
        <taxon>Dothideomycetidae</taxon>
        <taxon>Mycosphaerellales</taxon>
        <taxon>Mycosphaerellaceae</taxon>
        <taxon>Cercospora</taxon>
    </lineage>
</organism>
<reference evidence="9" key="1">
    <citation type="journal article" date="2017" name="bioRxiv">
        <title>Conservation of a gene cluster reveals novel cercosporin biosynthetic mechanisms and extends production to the genus Colletotrichum.</title>
        <authorList>
            <person name="de Jonge R."/>
            <person name="Ebert M.K."/>
            <person name="Huitt-Roehl C.R."/>
            <person name="Pal P."/>
            <person name="Suttle J.C."/>
            <person name="Spanner R.E."/>
            <person name="Neubauer J.D."/>
            <person name="Jurick W.M.II."/>
            <person name="Stott K.A."/>
            <person name="Secor G.A."/>
            <person name="Thomma B.P.H.J."/>
            <person name="Van de Peer Y."/>
            <person name="Townsend C.A."/>
            <person name="Bolton M.D."/>
        </authorList>
    </citation>
    <scope>NUCLEOTIDE SEQUENCE [LARGE SCALE GENOMIC DNA]</scope>
    <source>
        <strain evidence="9">CBS538.71</strain>
    </source>
</reference>
<dbReference type="GO" id="GO:0004252">
    <property type="term" value="F:serine-type endopeptidase activity"/>
    <property type="evidence" value="ECO:0007669"/>
    <property type="project" value="UniProtKB-UniRule"/>
</dbReference>
<comment type="similarity">
    <text evidence="1 5">Belongs to the peptidase S8 family.</text>
</comment>
<dbReference type="PROSITE" id="PS00138">
    <property type="entry name" value="SUBTILASE_SER"/>
    <property type="match status" value="1"/>
</dbReference>
<comment type="caution">
    <text evidence="8">The sequence shown here is derived from an EMBL/GenBank/DDBJ whole genome shotgun (WGS) entry which is preliminary data.</text>
</comment>
<dbReference type="SUPFAM" id="SSF52743">
    <property type="entry name" value="Subtilisin-like"/>
    <property type="match status" value="1"/>
</dbReference>
<dbReference type="InterPro" id="IPR023828">
    <property type="entry name" value="Peptidase_S8_Ser-AS"/>
</dbReference>
<gene>
    <name evidence="8" type="ORF">CBER1_08594</name>
</gene>
<keyword evidence="4 5" id="KW-0720">Serine protease</keyword>
<evidence type="ECO:0000313" key="8">
    <source>
        <dbReference type="EMBL" id="PPJ60955.1"/>
    </source>
</evidence>
<accession>A0A2S6CMJ7</accession>
<evidence type="ECO:0000256" key="6">
    <source>
        <dbReference type="SAM" id="SignalP"/>
    </source>
</evidence>
<feature type="domain" description="Peptidase S8/S53" evidence="7">
    <location>
        <begin position="145"/>
        <end position="379"/>
    </location>
</feature>
<protein>
    <recommendedName>
        <fullName evidence="7">Peptidase S8/S53 domain-containing protein</fullName>
    </recommendedName>
</protein>
<dbReference type="InterPro" id="IPR034193">
    <property type="entry name" value="PCSK9_ProteinaseK-like"/>
</dbReference>
<evidence type="ECO:0000256" key="3">
    <source>
        <dbReference type="ARBA" id="ARBA00022801"/>
    </source>
</evidence>
<evidence type="ECO:0000313" key="9">
    <source>
        <dbReference type="Proteomes" id="UP000237631"/>
    </source>
</evidence>
<evidence type="ECO:0000256" key="4">
    <source>
        <dbReference type="ARBA" id="ARBA00022825"/>
    </source>
</evidence>
<feature type="chain" id="PRO_5015447999" description="Peptidase S8/S53 domain-containing protein" evidence="6">
    <location>
        <begin position="17"/>
        <end position="404"/>
    </location>
</feature>
<dbReference type="STRING" id="357750.A0A2S6CMJ7"/>
<dbReference type="InterPro" id="IPR050131">
    <property type="entry name" value="Peptidase_S8_subtilisin-like"/>
</dbReference>
<feature type="active site" description="Charge relay system" evidence="5">
    <location>
        <position position="186"/>
    </location>
</feature>
<keyword evidence="9" id="KW-1185">Reference proteome</keyword>
<dbReference type="GO" id="GO:0006508">
    <property type="term" value="P:proteolysis"/>
    <property type="evidence" value="ECO:0007669"/>
    <property type="project" value="UniProtKB-KW"/>
</dbReference>
<feature type="active site" description="Charge relay system" evidence="5">
    <location>
        <position position="154"/>
    </location>
</feature>
<dbReference type="PANTHER" id="PTHR43806:SF58">
    <property type="entry name" value="ALKALINE PROTEASE 1-RELATED"/>
    <property type="match status" value="1"/>
</dbReference>
<sequence length="404" mass="42726">MRFFALLLATVPAALAAPSVQPCQANEVVPGRWIVQVRGTSDIDSVLATATDLLRLAQPLEAVLRYDISQDYKGFVLEANESLVRVLAALPDVLAYEPDVWMEEGDFQAAAQQNVFTQSGAEWHLARLSNRPPGSTDYSFHASAGQGSVVYVMDSGIEIRQPDFGGRAFHGANFVPGEPIWDEFGHGTHVAGTIMSGQFGVAKLAEAVNIKVLNRNNQGQLSWFLAGIGWAYRDMFRTGLFGLSVLNLSLGGPSNAQFNAAVNAAGRNGLIIVAAAGNDNIDARQISPANAAEVCIVGGTNINDERFLSQGGGSNFGPALNVFVPGENITSYLHTGPGVAVPWTGTSFAAPAVSGLASYLAVLVNGQFDSRRMCEFIMELATLGIVRRPGAGSPNLTANNGIFG</sequence>
<dbReference type="InterPro" id="IPR036852">
    <property type="entry name" value="Peptidase_S8/S53_dom_sf"/>
</dbReference>
<keyword evidence="6" id="KW-0732">Signal</keyword>
<dbReference type="Gene3D" id="3.40.50.200">
    <property type="entry name" value="Peptidase S8/S53 domain"/>
    <property type="match status" value="1"/>
</dbReference>
<keyword evidence="3 5" id="KW-0378">Hydrolase</keyword>
<dbReference type="OrthoDB" id="206201at2759"/>
<evidence type="ECO:0000256" key="2">
    <source>
        <dbReference type="ARBA" id="ARBA00022670"/>
    </source>
</evidence>
<dbReference type="InterPro" id="IPR015500">
    <property type="entry name" value="Peptidase_S8_subtilisin-rel"/>
</dbReference>